<dbReference type="InterPro" id="IPR006823">
    <property type="entry name" value="Ceramidase_alk"/>
</dbReference>
<dbReference type="GO" id="GO:0046512">
    <property type="term" value="P:sphingosine biosynthetic process"/>
    <property type="evidence" value="ECO:0007669"/>
    <property type="project" value="TreeGrafter"/>
</dbReference>
<keyword evidence="6" id="KW-1185">Reference proteome</keyword>
<name>A0AAV4PZM6_9ARAC</name>
<dbReference type="EMBL" id="BPLQ01003580">
    <property type="protein sequence ID" value="GIY01397.1"/>
    <property type="molecule type" value="Genomic_DNA"/>
</dbReference>
<dbReference type="GO" id="GO:0017040">
    <property type="term" value="F:N-acylsphingosine amidohydrolase activity"/>
    <property type="evidence" value="ECO:0007669"/>
    <property type="project" value="InterPro"/>
</dbReference>
<comment type="cofactor">
    <cofactor evidence="2">
        <name>Zn(2+)</name>
        <dbReference type="ChEBI" id="CHEBI:29105"/>
    </cofactor>
    <text evidence="2">Binds 1 zinc ion per subunit.</text>
</comment>
<accession>A0AAV4PZM6</accession>
<gene>
    <name evidence="5" type="primary">asah2</name>
    <name evidence="5" type="ORF">CDAR_314151</name>
</gene>
<sequence>MLMGLSSQKTLFSVLATIFFCVAVAECGNVYKIGVGIADITGPAAEINMMGYAQLGQRTAGIHLRQFSRAFVVDDGKSRILFISIDAGMTSQVIYLEVVKALKEKYGSLYSEKNVCISSTHTHSGPGGFLQHFKECRDGAWKHTALATFFGMKAISTTPASTEVPLPTSIIQQRRELTMQLMWIRRCSF</sequence>
<evidence type="ECO:0000259" key="4">
    <source>
        <dbReference type="Pfam" id="PF04734"/>
    </source>
</evidence>
<protein>
    <recommendedName>
        <fullName evidence="1">Neutral ceramidase</fullName>
    </recommendedName>
</protein>
<comment type="caution">
    <text evidence="5">The sequence shown here is derived from an EMBL/GenBank/DDBJ whole genome shotgun (WGS) entry which is preliminary data.</text>
</comment>
<feature type="domain" description="Neutral/alkaline non-lysosomal ceramidase N-terminal" evidence="4">
    <location>
        <begin position="31"/>
        <end position="133"/>
    </location>
</feature>
<evidence type="ECO:0000256" key="3">
    <source>
        <dbReference type="SAM" id="SignalP"/>
    </source>
</evidence>
<feature type="binding site" evidence="2">
    <location>
        <position position="121"/>
    </location>
    <ligand>
        <name>Zn(2+)</name>
        <dbReference type="ChEBI" id="CHEBI:29105"/>
    </ligand>
</feature>
<dbReference type="Proteomes" id="UP001054837">
    <property type="component" value="Unassembled WGS sequence"/>
</dbReference>
<evidence type="ECO:0000256" key="1">
    <source>
        <dbReference type="ARBA" id="ARBA00019235"/>
    </source>
</evidence>
<dbReference type="GO" id="GO:0042759">
    <property type="term" value="P:long-chain fatty acid biosynthetic process"/>
    <property type="evidence" value="ECO:0007669"/>
    <property type="project" value="TreeGrafter"/>
</dbReference>
<dbReference type="GO" id="GO:0046514">
    <property type="term" value="P:ceramide catabolic process"/>
    <property type="evidence" value="ECO:0007669"/>
    <property type="project" value="InterPro"/>
</dbReference>
<proteinExistence type="predicted"/>
<organism evidence="5 6">
    <name type="scientific">Caerostris darwini</name>
    <dbReference type="NCBI Taxonomy" id="1538125"/>
    <lineage>
        <taxon>Eukaryota</taxon>
        <taxon>Metazoa</taxon>
        <taxon>Ecdysozoa</taxon>
        <taxon>Arthropoda</taxon>
        <taxon>Chelicerata</taxon>
        <taxon>Arachnida</taxon>
        <taxon>Araneae</taxon>
        <taxon>Araneomorphae</taxon>
        <taxon>Entelegynae</taxon>
        <taxon>Araneoidea</taxon>
        <taxon>Araneidae</taxon>
        <taxon>Caerostris</taxon>
    </lineage>
</organism>
<dbReference type="GO" id="GO:0005576">
    <property type="term" value="C:extracellular region"/>
    <property type="evidence" value="ECO:0007669"/>
    <property type="project" value="TreeGrafter"/>
</dbReference>
<evidence type="ECO:0000313" key="6">
    <source>
        <dbReference type="Proteomes" id="UP001054837"/>
    </source>
</evidence>
<keyword evidence="3" id="KW-0732">Signal</keyword>
<dbReference type="GO" id="GO:0016020">
    <property type="term" value="C:membrane"/>
    <property type="evidence" value="ECO:0007669"/>
    <property type="project" value="GOC"/>
</dbReference>
<dbReference type="PANTHER" id="PTHR12670">
    <property type="entry name" value="CERAMIDASE"/>
    <property type="match status" value="1"/>
</dbReference>
<dbReference type="InterPro" id="IPR031329">
    <property type="entry name" value="NEUT/ALK_ceramidase_N"/>
</dbReference>
<feature type="signal peptide" evidence="3">
    <location>
        <begin position="1"/>
        <end position="27"/>
    </location>
</feature>
<dbReference type="GO" id="GO:0046872">
    <property type="term" value="F:metal ion binding"/>
    <property type="evidence" value="ECO:0007669"/>
    <property type="project" value="UniProtKB-KW"/>
</dbReference>
<keyword evidence="2" id="KW-0479">Metal-binding</keyword>
<feature type="chain" id="PRO_5043719279" description="Neutral ceramidase" evidence="3">
    <location>
        <begin position="28"/>
        <end position="189"/>
    </location>
</feature>
<dbReference type="AlphaFoldDB" id="A0AAV4PZM6"/>
<evidence type="ECO:0000256" key="2">
    <source>
        <dbReference type="PIRSR" id="PIRSR606823-2"/>
    </source>
</evidence>
<dbReference type="Pfam" id="PF04734">
    <property type="entry name" value="Ceramidase_alk"/>
    <property type="match status" value="1"/>
</dbReference>
<dbReference type="PANTHER" id="PTHR12670:SF1">
    <property type="entry name" value="NEUTRAL CERAMIDASE"/>
    <property type="match status" value="1"/>
</dbReference>
<keyword evidence="2" id="KW-0862">Zinc</keyword>
<evidence type="ECO:0000313" key="5">
    <source>
        <dbReference type="EMBL" id="GIY01397.1"/>
    </source>
</evidence>
<reference evidence="5 6" key="1">
    <citation type="submission" date="2021-06" db="EMBL/GenBank/DDBJ databases">
        <title>Caerostris darwini draft genome.</title>
        <authorList>
            <person name="Kono N."/>
            <person name="Arakawa K."/>
        </authorList>
    </citation>
    <scope>NUCLEOTIDE SEQUENCE [LARGE SCALE GENOMIC DNA]</scope>
</reference>